<proteinExistence type="inferred from homology"/>
<dbReference type="PANTHER" id="PTHR30061:SF50">
    <property type="entry name" value="MALTOSE_MALTODEXTRIN-BINDING PERIPLASMIC PROTEIN"/>
    <property type="match status" value="1"/>
</dbReference>
<evidence type="ECO:0000256" key="1">
    <source>
        <dbReference type="ARBA" id="ARBA00008520"/>
    </source>
</evidence>
<dbReference type="Gene3D" id="3.40.190.10">
    <property type="entry name" value="Periplasmic binding protein-like II"/>
    <property type="match status" value="2"/>
</dbReference>
<evidence type="ECO:0000313" key="6">
    <source>
        <dbReference type="Proteomes" id="UP000318102"/>
    </source>
</evidence>
<sequence>MKRKSLLLALTVLLMFSVALVGCSGGSKETADGEKVLKVWAMGGEGQKLPELVKQYEQQNPGVKVDVQAIPWGNAHDKLMTAVASKSGPDVIQMGTSWIPEFANAGALLDLTSYMEKYPNLKEENFFDGAVQTMKHDGKVVGIPWYVETRVLYYRTDLLAEAGYPEGPKTWDDLKDASKKLTARGEGKYGITIDGRDQITTALFGWQNGSELINDQREPLFNQPEYVESIEYLKSFWDEGLVPQGLDLDLTAAFKDGTIPMFISGPWMIGTVKEKAPEIDGKWATVVMPTKKTNTSSIGGSNLSVFSHTKMADEAVKFVSYMSEKETQLKWYEMANTLPSVKEAWNDEKLKEPLVAVFGEQLENSRPAPFVKEWETIAQAIIASFEQITVGDADVKTELDALNEKAKEILNK</sequence>
<dbReference type="GO" id="GO:1901982">
    <property type="term" value="F:maltose binding"/>
    <property type="evidence" value="ECO:0007669"/>
    <property type="project" value="TreeGrafter"/>
</dbReference>
<dbReference type="SUPFAM" id="SSF53850">
    <property type="entry name" value="Periplasmic binding protein-like II"/>
    <property type="match status" value="1"/>
</dbReference>
<feature type="chain" id="PRO_5039454327" evidence="4">
    <location>
        <begin position="22"/>
        <end position="412"/>
    </location>
</feature>
<dbReference type="PANTHER" id="PTHR30061">
    <property type="entry name" value="MALTOSE-BINDING PERIPLASMIC PROTEIN"/>
    <property type="match status" value="1"/>
</dbReference>
<comment type="similarity">
    <text evidence="1">Belongs to the bacterial solute-binding protein 1 family.</text>
</comment>
<dbReference type="Pfam" id="PF13416">
    <property type="entry name" value="SBP_bac_8"/>
    <property type="match status" value="1"/>
</dbReference>
<comment type="caution">
    <text evidence="5">The sequence shown here is derived from an EMBL/GenBank/DDBJ whole genome shotgun (WGS) entry which is preliminary data.</text>
</comment>
<evidence type="ECO:0000256" key="2">
    <source>
        <dbReference type="ARBA" id="ARBA00022448"/>
    </source>
</evidence>
<protein>
    <submittedName>
        <fullName evidence="5">Extracellular solute-binding protein</fullName>
    </submittedName>
</protein>
<dbReference type="GO" id="GO:0015768">
    <property type="term" value="P:maltose transport"/>
    <property type="evidence" value="ECO:0007669"/>
    <property type="project" value="TreeGrafter"/>
</dbReference>
<dbReference type="OrthoDB" id="9808332at2"/>
<dbReference type="CDD" id="cd14747">
    <property type="entry name" value="PBP2_MalE"/>
    <property type="match status" value="1"/>
</dbReference>
<dbReference type="Proteomes" id="UP000318102">
    <property type="component" value="Unassembled WGS sequence"/>
</dbReference>
<gene>
    <name evidence="5" type="ORF">FPZ44_13855</name>
</gene>
<feature type="signal peptide" evidence="4">
    <location>
        <begin position="1"/>
        <end position="21"/>
    </location>
</feature>
<dbReference type="InterPro" id="IPR006059">
    <property type="entry name" value="SBP"/>
</dbReference>
<evidence type="ECO:0000256" key="4">
    <source>
        <dbReference type="SAM" id="SignalP"/>
    </source>
</evidence>
<accession>A0A559J2D3</accession>
<dbReference type="EMBL" id="VNJK01000001">
    <property type="protein sequence ID" value="TVX94045.1"/>
    <property type="molecule type" value="Genomic_DNA"/>
</dbReference>
<keyword evidence="3 4" id="KW-0732">Signal</keyword>
<name>A0A559J2D3_9BACL</name>
<dbReference type="AlphaFoldDB" id="A0A559J2D3"/>
<organism evidence="5 6">
    <name type="scientific">Paenibacillus agilis</name>
    <dbReference type="NCBI Taxonomy" id="3020863"/>
    <lineage>
        <taxon>Bacteria</taxon>
        <taxon>Bacillati</taxon>
        <taxon>Bacillota</taxon>
        <taxon>Bacilli</taxon>
        <taxon>Bacillales</taxon>
        <taxon>Paenibacillaceae</taxon>
        <taxon>Paenibacillus</taxon>
    </lineage>
</organism>
<evidence type="ECO:0000256" key="3">
    <source>
        <dbReference type="ARBA" id="ARBA00022729"/>
    </source>
</evidence>
<dbReference type="GO" id="GO:0042956">
    <property type="term" value="P:maltodextrin transmembrane transport"/>
    <property type="evidence" value="ECO:0007669"/>
    <property type="project" value="TreeGrafter"/>
</dbReference>
<evidence type="ECO:0000313" key="5">
    <source>
        <dbReference type="EMBL" id="TVX94045.1"/>
    </source>
</evidence>
<dbReference type="RefSeq" id="WP_144991107.1">
    <property type="nucleotide sequence ID" value="NZ_VNJK01000001.1"/>
</dbReference>
<dbReference type="PROSITE" id="PS51257">
    <property type="entry name" value="PROKAR_LIPOPROTEIN"/>
    <property type="match status" value="1"/>
</dbReference>
<keyword evidence="2" id="KW-0813">Transport</keyword>
<keyword evidence="6" id="KW-1185">Reference proteome</keyword>
<reference evidence="5 6" key="1">
    <citation type="submission" date="2019-07" db="EMBL/GenBank/DDBJ databases">
        <authorList>
            <person name="Kim J."/>
        </authorList>
    </citation>
    <scope>NUCLEOTIDE SEQUENCE [LARGE SCALE GENOMIC DNA]</scope>
    <source>
        <strain evidence="5 6">N4</strain>
    </source>
</reference>
<dbReference type="GO" id="GO:0055052">
    <property type="term" value="C:ATP-binding cassette (ABC) transporter complex, substrate-binding subunit-containing"/>
    <property type="evidence" value="ECO:0007669"/>
    <property type="project" value="TreeGrafter"/>
</dbReference>